<dbReference type="InterPro" id="IPR008979">
    <property type="entry name" value="Galactose-bd-like_sf"/>
</dbReference>
<evidence type="ECO:0000256" key="7">
    <source>
        <dbReference type="RuleBase" id="RU361154"/>
    </source>
</evidence>
<dbReference type="PROSITE" id="PS00719">
    <property type="entry name" value="GLYCOSYL_HYDROL_F2_1"/>
    <property type="match status" value="1"/>
</dbReference>
<keyword evidence="11" id="KW-1185">Reference proteome</keyword>
<comment type="similarity">
    <text evidence="2 7">Belongs to the glycosyl hydrolase 2 family.</text>
</comment>
<dbReference type="Proteomes" id="UP001168380">
    <property type="component" value="Unassembled WGS sequence"/>
</dbReference>
<dbReference type="InterPro" id="IPR036156">
    <property type="entry name" value="Beta-gal/glucu_dom_sf"/>
</dbReference>
<dbReference type="PANTHER" id="PTHR46323:SF2">
    <property type="entry name" value="BETA-GALACTOSIDASE"/>
    <property type="match status" value="1"/>
</dbReference>
<proteinExistence type="inferred from homology"/>
<dbReference type="Gene3D" id="2.70.98.10">
    <property type="match status" value="1"/>
</dbReference>
<dbReference type="InterPro" id="IPR006102">
    <property type="entry name" value="Ig-like_GH2"/>
</dbReference>
<keyword evidence="8" id="KW-0732">Signal</keyword>
<dbReference type="SUPFAM" id="SSF49303">
    <property type="entry name" value="beta-Galactosidase/glucuronidase domain"/>
    <property type="match status" value="2"/>
</dbReference>
<feature type="signal peptide" evidence="8">
    <location>
        <begin position="1"/>
        <end position="22"/>
    </location>
</feature>
<dbReference type="Gene3D" id="2.60.40.10">
    <property type="entry name" value="Immunoglobulins"/>
    <property type="match status" value="2"/>
</dbReference>
<evidence type="ECO:0000259" key="9">
    <source>
        <dbReference type="SMART" id="SM01038"/>
    </source>
</evidence>
<dbReference type="InterPro" id="IPR011013">
    <property type="entry name" value="Gal_mutarotase_sf_dom"/>
</dbReference>
<dbReference type="InterPro" id="IPR006103">
    <property type="entry name" value="Glyco_hydro_2_cat"/>
</dbReference>
<dbReference type="Gene3D" id="3.20.20.80">
    <property type="entry name" value="Glycosidases"/>
    <property type="match status" value="1"/>
</dbReference>
<feature type="chain" id="PRO_5046352157" description="Beta-galactosidase" evidence="8">
    <location>
        <begin position="23"/>
        <end position="1049"/>
    </location>
</feature>
<dbReference type="InterPro" id="IPR023230">
    <property type="entry name" value="Glyco_hydro_2_CS"/>
</dbReference>
<dbReference type="Pfam" id="PF02836">
    <property type="entry name" value="Glyco_hydro_2_C"/>
    <property type="match status" value="1"/>
</dbReference>
<dbReference type="PANTHER" id="PTHR46323">
    <property type="entry name" value="BETA-GALACTOSIDASE"/>
    <property type="match status" value="1"/>
</dbReference>
<dbReference type="PRINTS" id="PR00132">
    <property type="entry name" value="GLHYDRLASE2"/>
</dbReference>
<dbReference type="Pfam" id="PF16353">
    <property type="entry name" value="LacZ_4"/>
    <property type="match status" value="1"/>
</dbReference>
<dbReference type="EMBL" id="JAULRT010000052">
    <property type="protein sequence ID" value="MDO3382436.1"/>
    <property type="molecule type" value="Genomic_DNA"/>
</dbReference>
<sequence>MFRLISARQSIPLLLVSALWLSACQQSPRAQGPQQAQNDWENPAVFDHGSLPDRAHFASYPNTEQARAGDDRASGQYHSLNGQWHFNFVETPAQRPKNFHHPDTDVSDWPLIAVPANWQLQGYDYPIYLNHGYGFPKNKPFAPEYNPVGSYRREFNVADEWQDKRIIVHFGSVKSAFYLWVNGEQIGYSEDGKLPAEFDITHAVKPGKNTMAVQVFRWSDGSYLEDQDMWRMSGIQRDVFLQVVPKAQLWDFHADASLINDYRDGKLDLAVELTNTAGQARNLTLEVTLYEGDETVWQTEQSARVSAGEQKRLRFHQTLENVKAWSAEVPNLYELELTLRQEGDENQVVRQGIGFRNVAIEGGLLLVNGKPVIIKGVNRHEHVPTTGQVVDRASMLKDIELMKRNNINTVRAAHYPNDPYWYQLCDRYGLYVIDEANIESHGYGFEQEGLGNDPQFKAAILDRVHGMIARDKNHPSIISWSLGNEIGPGPNILAAYNLAKSMDDNRIVQYETRASWYKKKLTDVVGWMYANREEIRDQYLGNYPDQPFIWVEYAHTMGNSGGNLKELWDFVYEHPQVQGGSIWDWVDQGLYKTDDEGNQYLAYGGDFAPEGTPNASNYLANGLIGADREPHPVLFEVKKLYQNIDVKKIDIDRYRIFNRHFFRDLSHVSVHWALLEDGHTVAQEQLPTLDTSPQSSTEISIKKLNSYAYKPNAEYVVNIIFILQETQGLVPAGHTLASEQFILSAPPSEHSLNPASSLSVEQSDTQLLVTSGSTRLGFDTTTGRLSSYQVDETKLLKSGLVPNFWRAMTDKDNGNRLWEKSGAFYKNAGERARVRHFELTQESDFVTATFDLHFPTLNSEGRIVYRVGEEGALEVTYSAELAKTLPEMPRFGLQMHLPKGFDQVRWYGRGPWENYQDRKYAADLGIYHSSVADFYTPYIRPQENGNRSDTRWLEIRNADGVGLEVIGEPQFDFTAHHNTVEDFDYPKVGANRHASDITPRPLTELNLDLRQRGVGGDNSWGATPYEPYRLLPEKQQDYQLKLQLRPLRP</sequence>
<comment type="catalytic activity">
    <reaction evidence="1 7">
        <text>Hydrolysis of terminal non-reducing beta-D-galactose residues in beta-D-galactosides.</text>
        <dbReference type="EC" id="3.2.1.23"/>
    </reaction>
</comment>
<dbReference type="Pfam" id="PF02837">
    <property type="entry name" value="Glyco_hydro_2_N"/>
    <property type="match status" value="1"/>
</dbReference>
<evidence type="ECO:0000313" key="11">
    <source>
        <dbReference type="Proteomes" id="UP001168380"/>
    </source>
</evidence>
<evidence type="ECO:0000256" key="1">
    <source>
        <dbReference type="ARBA" id="ARBA00001412"/>
    </source>
</evidence>
<dbReference type="PROSITE" id="PS00608">
    <property type="entry name" value="GLYCOSYL_HYDROL_F2_2"/>
    <property type="match status" value="1"/>
</dbReference>
<dbReference type="SUPFAM" id="SSF49785">
    <property type="entry name" value="Galactose-binding domain-like"/>
    <property type="match status" value="1"/>
</dbReference>
<dbReference type="InterPro" id="IPR017853">
    <property type="entry name" value="GH"/>
</dbReference>
<dbReference type="InterPro" id="IPR032312">
    <property type="entry name" value="LacZ_4"/>
</dbReference>
<dbReference type="PROSITE" id="PS51257">
    <property type="entry name" value="PROKAR_LIPOPROTEIN"/>
    <property type="match status" value="1"/>
</dbReference>
<keyword evidence="5 7" id="KW-0326">Glycosidase</keyword>
<dbReference type="SUPFAM" id="SSF51445">
    <property type="entry name" value="(Trans)glycosidases"/>
    <property type="match status" value="1"/>
</dbReference>
<dbReference type="GO" id="GO:0016787">
    <property type="term" value="F:hydrolase activity"/>
    <property type="evidence" value="ECO:0007669"/>
    <property type="project" value="UniProtKB-KW"/>
</dbReference>
<organism evidence="10 11">
    <name type="scientific">Gilvimarinus algae</name>
    <dbReference type="NCBI Taxonomy" id="3058037"/>
    <lineage>
        <taxon>Bacteria</taxon>
        <taxon>Pseudomonadati</taxon>
        <taxon>Pseudomonadota</taxon>
        <taxon>Gammaproteobacteria</taxon>
        <taxon>Cellvibrionales</taxon>
        <taxon>Cellvibrionaceae</taxon>
        <taxon>Gilvimarinus</taxon>
    </lineage>
</organism>
<evidence type="ECO:0000256" key="4">
    <source>
        <dbReference type="ARBA" id="ARBA00022801"/>
    </source>
</evidence>
<dbReference type="SMART" id="SM01038">
    <property type="entry name" value="Bgal_small_N"/>
    <property type="match status" value="1"/>
</dbReference>
<name>A0ABT8TIC5_9GAMM</name>
<dbReference type="EC" id="3.2.1.23" evidence="3 7"/>
<dbReference type="InterPro" id="IPR013783">
    <property type="entry name" value="Ig-like_fold"/>
</dbReference>
<dbReference type="InterPro" id="IPR006104">
    <property type="entry name" value="Glyco_hydro_2_N"/>
</dbReference>
<dbReference type="Pfam" id="PF00703">
    <property type="entry name" value="Glyco_hydro_2"/>
    <property type="match status" value="1"/>
</dbReference>
<dbReference type="InterPro" id="IPR014718">
    <property type="entry name" value="GH-type_carb-bd"/>
</dbReference>
<evidence type="ECO:0000256" key="2">
    <source>
        <dbReference type="ARBA" id="ARBA00007401"/>
    </source>
</evidence>
<evidence type="ECO:0000256" key="6">
    <source>
        <dbReference type="ARBA" id="ARBA00032230"/>
    </source>
</evidence>
<dbReference type="SUPFAM" id="SSF74650">
    <property type="entry name" value="Galactose mutarotase-like"/>
    <property type="match status" value="1"/>
</dbReference>
<dbReference type="InterPro" id="IPR006101">
    <property type="entry name" value="Glyco_hydro_2"/>
</dbReference>
<evidence type="ECO:0000256" key="3">
    <source>
        <dbReference type="ARBA" id="ARBA00012756"/>
    </source>
</evidence>
<comment type="caution">
    <text evidence="10">The sequence shown here is derived from an EMBL/GenBank/DDBJ whole genome shotgun (WGS) entry which is preliminary data.</text>
</comment>
<dbReference type="Pfam" id="PF02929">
    <property type="entry name" value="Bgal_small_N"/>
    <property type="match status" value="1"/>
</dbReference>
<dbReference type="InterPro" id="IPR004199">
    <property type="entry name" value="B-gal_small/dom_5"/>
</dbReference>
<accession>A0ABT8TIC5</accession>
<keyword evidence="4 7" id="KW-0378">Hydrolase</keyword>
<evidence type="ECO:0000256" key="5">
    <source>
        <dbReference type="ARBA" id="ARBA00023295"/>
    </source>
</evidence>
<evidence type="ECO:0000256" key="8">
    <source>
        <dbReference type="SAM" id="SignalP"/>
    </source>
</evidence>
<dbReference type="InterPro" id="IPR050347">
    <property type="entry name" value="Bact_Beta-galactosidase"/>
</dbReference>
<dbReference type="RefSeq" id="WP_302712692.1">
    <property type="nucleotide sequence ID" value="NZ_JAULRT010000052.1"/>
</dbReference>
<dbReference type="Gene3D" id="2.60.120.260">
    <property type="entry name" value="Galactose-binding domain-like"/>
    <property type="match status" value="1"/>
</dbReference>
<reference evidence="10" key="1">
    <citation type="submission" date="2023-07" db="EMBL/GenBank/DDBJ databases">
        <title>Gilvimarinus algae sp. nov., isolated from the surface of Kelp.</title>
        <authorList>
            <person name="Sun Y.Y."/>
            <person name="Gong Y."/>
            <person name="Du Z.J."/>
        </authorList>
    </citation>
    <scope>NUCLEOTIDE SEQUENCE</scope>
    <source>
        <strain evidence="10">SDUM040014</strain>
    </source>
</reference>
<protein>
    <recommendedName>
        <fullName evidence="3 7">Beta-galactosidase</fullName>
        <ecNumber evidence="3 7">3.2.1.23</ecNumber>
    </recommendedName>
    <alternativeName>
        <fullName evidence="6 7">Lactase</fullName>
    </alternativeName>
</protein>
<feature type="domain" description="Beta galactosidase small chain/" evidence="9">
    <location>
        <begin position="768"/>
        <end position="1043"/>
    </location>
</feature>
<evidence type="ECO:0000313" key="10">
    <source>
        <dbReference type="EMBL" id="MDO3382436.1"/>
    </source>
</evidence>
<gene>
    <name evidence="10" type="ORF">QWI16_09640</name>
</gene>
<dbReference type="InterPro" id="IPR023232">
    <property type="entry name" value="Glyco_hydro_2_AS"/>
</dbReference>